<gene>
    <name evidence="1" type="primary">nipblb</name>
    <name evidence="1" type="ORF">SNEC2469_LOCUS11892</name>
</gene>
<dbReference type="EMBL" id="CAJNJA010018866">
    <property type="protein sequence ID" value="CAE7433260.1"/>
    <property type="molecule type" value="Genomic_DNA"/>
</dbReference>
<dbReference type="AlphaFoldDB" id="A0A812RFB1"/>
<proteinExistence type="predicted"/>
<dbReference type="Proteomes" id="UP000601435">
    <property type="component" value="Unassembled WGS sequence"/>
</dbReference>
<dbReference type="OrthoDB" id="10306285at2759"/>
<feature type="non-terminal residue" evidence="1">
    <location>
        <position position="1"/>
    </location>
</feature>
<evidence type="ECO:0000313" key="2">
    <source>
        <dbReference type="Proteomes" id="UP000601435"/>
    </source>
</evidence>
<organism evidence="1 2">
    <name type="scientific">Symbiodinium necroappetens</name>
    <dbReference type="NCBI Taxonomy" id="1628268"/>
    <lineage>
        <taxon>Eukaryota</taxon>
        <taxon>Sar</taxon>
        <taxon>Alveolata</taxon>
        <taxon>Dinophyceae</taxon>
        <taxon>Suessiales</taxon>
        <taxon>Symbiodiniaceae</taxon>
        <taxon>Symbiodinium</taxon>
    </lineage>
</organism>
<evidence type="ECO:0000313" key="1">
    <source>
        <dbReference type="EMBL" id="CAE7433260.1"/>
    </source>
</evidence>
<comment type="caution">
    <text evidence="1">The sequence shown here is derived from an EMBL/GenBank/DDBJ whole genome shotgun (WGS) entry which is preliminary data.</text>
</comment>
<reference evidence="1" key="1">
    <citation type="submission" date="2021-02" db="EMBL/GenBank/DDBJ databases">
        <authorList>
            <person name="Dougan E. K."/>
            <person name="Rhodes N."/>
            <person name="Thang M."/>
            <person name="Chan C."/>
        </authorList>
    </citation>
    <scope>NUCLEOTIDE SEQUENCE</scope>
</reference>
<protein>
    <submittedName>
        <fullName evidence="1">Nipblb protein</fullName>
    </submittedName>
</protein>
<name>A0A812RFB1_9DINO</name>
<accession>A0A812RFB1</accession>
<keyword evidence="2" id="KW-1185">Reference proteome</keyword>
<sequence>MYFGMKADLKARKVNEFRNWYQCTRLCESCLAEKPAKRNNPGMDFRNLQAEAPYFYTRLNHEQFLKFDRAPPWSCVPGFRIETVSLDFMHNVYLGLGRDVVSSSLGMLLLAGVYDKYGRTAEEKLQGVWEQMRSDCQRHGIHICKPGFTLANTHLDGEGYAELGSRFKAANVKNMLWWLCRETRRVADELADRPVQVLATLCWALQRCIELMDSADLLFNDDDAFE</sequence>